<proteinExistence type="predicted"/>
<comment type="caution">
    <text evidence="2">The sequence shown here is derived from an EMBL/GenBank/DDBJ whole genome shotgun (WGS) entry which is preliminary data.</text>
</comment>
<organism evidence="2 3">
    <name type="scientific">Geodia barretti</name>
    <name type="common">Barrett's horny sponge</name>
    <dbReference type="NCBI Taxonomy" id="519541"/>
    <lineage>
        <taxon>Eukaryota</taxon>
        <taxon>Metazoa</taxon>
        <taxon>Porifera</taxon>
        <taxon>Demospongiae</taxon>
        <taxon>Heteroscleromorpha</taxon>
        <taxon>Tetractinellida</taxon>
        <taxon>Astrophorina</taxon>
        <taxon>Geodiidae</taxon>
        <taxon>Geodia</taxon>
    </lineage>
</organism>
<gene>
    <name evidence="2" type="ORF">GBAR_LOCUS31121</name>
</gene>
<feature type="transmembrane region" description="Helical" evidence="1">
    <location>
        <begin position="184"/>
        <end position="217"/>
    </location>
</feature>
<name>A0AA35XL76_GEOBA</name>
<sequence>MLRRHGDDGSYLVSHFHDPESYGLSIRLSEGGVEVYKHYSICIREGNFQLENSQDPYKTIEQVVSCVQEKMKPEKLVPIFHRYNCETCDYSITMSTDEPPTYTQAKSYPEAAKKALPLIVPIRPTLRRMMGGGSAEERFSGFEDEEATTAPEEERPHGCCWKVFHTDPGGAWYKPHKAGPITAIFLIFGWILFLILCGWIVALAMILVFILIGFAYVFNFICTGRCQIEEDDSN</sequence>
<dbReference type="Gene3D" id="3.30.505.10">
    <property type="entry name" value="SH2 domain"/>
    <property type="match status" value="1"/>
</dbReference>
<evidence type="ECO:0000313" key="3">
    <source>
        <dbReference type="Proteomes" id="UP001174909"/>
    </source>
</evidence>
<keyword evidence="3" id="KW-1185">Reference proteome</keyword>
<dbReference type="EMBL" id="CASHTH010004423">
    <property type="protein sequence ID" value="CAI8057131.1"/>
    <property type="molecule type" value="Genomic_DNA"/>
</dbReference>
<reference evidence="2" key="1">
    <citation type="submission" date="2023-03" db="EMBL/GenBank/DDBJ databases">
        <authorList>
            <person name="Steffen K."/>
            <person name="Cardenas P."/>
        </authorList>
    </citation>
    <scope>NUCLEOTIDE SEQUENCE</scope>
</reference>
<dbReference type="SUPFAM" id="SSF55550">
    <property type="entry name" value="SH2 domain"/>
    <property type="match status" value="1"/>
</dbReference>
<keyword evidence="1" id="KW-0812">Transmembrane</keyword>
<accession>A0AA35XL76</accession>
<keyword evidence="1" id="KW-1133">Transmembrane helix</keyword>
<evidence type="ECO:0000256" key="1">
    <source>
        <dbReference type="SAM" id="Phobius"/>
    </source>
</evidence>
<protein>
    <submittedName>
        <fullName evidence="2">Uncharacterized protein</fullName>
    </submittedName>
</protein>
<evidence type="ECO:0000313" key="2">
    <source>
        <dbReference type="EMBL" id="CAI8057131.1"/>
    </source>
</evidence>
<dbReference type="InterPro" id="IPR036860">
    <property type="entry name" value="SH2_dom_sf"/>
</dbReference>
<dbReference type="Proteomes" id="UP001174909">
    <property type="component" value="Unassembled WGS sequence"/>
</dbReference>
<dbReference type="AlphaFoldDB" id="A0AA35XL76"/>
<keyword evidence="1" id="KW-0472">Membrane</keyword>